<proteinExistence type="predicted"/>
<organism evidence="1 2">
    <name type="scientific">Hypoxylon rubiginosum</name>
    <dbReference type="NCBI Taxonomy" id="110542"/>
    <lineage>
        <taxon>Eukaryota</taxon>
        <taxon>Fungi</taxon>
        <taxon>Dikarya</taxon>
        <taxon>Ascomycota</taxon>
        <taxon>Pezizomycotina</taxon>
        <taxon>Sordariomycetes</taxon>
        <taxon>Xylariomycetidae</taxon>
        <taxon>Xylariales</taxon>
        <taxon>Hypoxylaceae</taxon>
        <taxon>Hypoxylon</taxon>
    </lineage>
</organism>
<keyword evidence="2" id="KW-1185">Reference proteome</keyword>
<protein>
    <submittedName>
        <fullName evidence="1">Uncharacterized protein</fullName>
    </submittedName>
</protein>
<comment type="caution">
    <text evidence="1">The sequence shown here is derived from an EMBL/GenBank/DDBJ whole genome shotgun (WGS) entry which is preliminary data.</text>
</comment>
<accession>A0ACB9Z472</accession>
<dbReference type="Proteomes" id="UP001497700">
    <property type="component" value="Unassembled WGS sequence"/>
</dbReference>
<sequence>MPLPLPVPSKAAIQALRGIALGTSCAIGVIVEDRRRRISTLKTAVSNKEKLRSARQFHGMVNPAALQLDDAIFVGDELHWHQLDDGSRTSHDYPTARRRRHRNPTQYACLEAEAAAPLEPEDIPESSSSPTTGETQFSSPQHTQRNTVPSLNDLRRPPAFPQTKLHPSAISPSESSQTGGTTIPKQRSRTANQLAKLVTRILTGKDEERLDRALNRFLELSRTHYSSKHFDDEWIALSAQLSKECQEKGKWEDASQVLSVTVSAGPLDEHQFYAHEPIPIIEFWLRQVDENGRCPSEAIAAASHLFLATFKEKPSMYHADVERIGRQLFALNLQANNSCVHNIYWRVLGLLKNPVEFTGSAIQELHQYEDHKNVVRYFLLNFSKMSPNFKYYNETVDCVISSVEGLKGWKADQVLRALGQMNCPGNGYLRSRWLMKLLQAYWHRSQDFPESVALFDEISSMGLLDRIAHPMGVYRTMVEISFKAGEGDMARSYHNEVILKYPDMAEDVALKGFVALALAKAGDWGSVLEAFTEMRDLRHGQETEYDNAFVMTLKVFAETHPVSEVRDFVSKYSSALGVRMHPYIVTLVANKYGECHDMSGFMSWLAYCSREGLALDSSLCNAVLHNCRTKWNLSYPELQMLYSKIRELDPTLINDVTRRIMSQAALSANKSKGKNKNKRELKIRVVTVNKLAYTGRTTSKRDIYEAMNQEMNSGRSASAISIYKRALRFGMPSCRYCLRLAVLAALRNDHNGSSSAMTLIHTAHEQGGDVDLAVSTFIRFQLDNMQATANDTLIFMRNLISRFEAMHVIIDTAVLTHMAMICTRLGHHERAIALCKLETDRGGHANICFSRQSIKVLLTAYTQLLDSEGMKKLIDDLLVSEFSADRPVLLYLKSARRTVQKYRTNASANALLDTIQHGIEVVSTRRAEERAQGGMISQETLRIMQDALADMQNKKTPLASQNSGKYEEAQHHQDSSKGSRLVAVEG</sequence>
<reference evidence="1 2" key="1">
    <citation type="journal article" date="2022" name="New Phytol.">
        <title>Ecological generalism drives hyperdiversity of secondary metabolite gene clusters in xylarialean endophytes.</title>
        <authorList>
            <person name="Franco M.E.E."/>
            <person name="Wisecaver J.H."/>
            <person name="Arnold A.E."/>
            <person name="Ju Y.M."/>
            <person name="Slot J.C."/>
            <person name="Ahrendt S."/>
            <person name="Moore L.P."/>
            <person name="Eastman K.E."/>
            <person name="Scott K."/>
            <person name="Konkel Z."/>
            <person name="Mondo S.J."/>
            <person name="Kuo A."/>
            <person name="Hayes R.D."/>
            <person name="Haridas S."/>
            <person name="Andreopoulos B."/>
            <person name="Riley R."/>
            <person name="LaButti K."/>
            <person name="Pangilinan J."/>
            <person name="Lipzen A."/>
            <person name="Amirebrahimi M."/>
            <person name="Yan J."/>
            <person name="Adam C."/>
            <person name="Keymanesh K."/>
            <person name="Ng V."/>
            <person name="Louie K."/>
            <person name="Northen T."/>
            <person name="Drula E."/>
            <person name="Henrissat B."/>
            <person name="Hsieh H.M."/>
            <person name="Youens-Clark K."/>
            <person name="Lutzoni F."/>
            <person name="Miadlikowska J."/>
            <person name="Eastwood D.C."/>
            <person name="Hamelin R.C."/>
            <person name="Grigoriev I.V."/>
            <person name="U'Ren J.M."/>
        </authorList>
    </citation>
    <scope>NUCLEOTIDE SEQUENCE [LARGE SCALE GENOMIC DNA]</scope>
    <source>
        <strain evidence="1 2">CBS 119005</strain>
    </source>
</reference>
<dbReference type="EMBL" id="MU393467">
    <property type="protein sequence ID" value="KAI4865790.1"/>
    <property type="molecule type" value="Genomic_DNA"/>
</dbReference>
<evidence type="ECO:0000313" key="1">
    <source>
        <dbReference type="EMBL" id="KAI4865790.1"/>
    </source>
</evidence>
<name>A0ACB9Z472_9PEZI</name>
<evidence type="ECO:0000313" key="2">
    <source>
        <dbReference type="Proteomes" id="UP001497700"/>
    </source>
</evidence>
<gene>
    <name evidence="1" type="ORF">F4820DRAFT_419131</name>
</gene>